<dbReference type="InterPro" id="IPR029069">
    <property type="entry name" value="HotDog_dom_sf"/>
</dbReference>
<dbReference type="InterPro" id="IPR050965">
    <property type="entry name" value="UPF0336/Enoyl-CoA_hydratase"/>
</dbReference>
<sequence>MRRPRQYPTMVDDDRADDDPTERVPSLDAMESWSDVSRHVLNSYVEANRAIMAGLGLERPTGPDERITAPIAELSYVTAGWSFERSADSRAALGVGDYVRFSKPVHDGDVHAFAQASGDTNRLHLDDGFAATTRFGGRIAHGTLVSGLISAALARLPGLTIYLSQNVEYRGPVEIGETVTAECEIVEDLGDDQYRLTTAVESDEGETVIDGEAVVLIDELPDD</sequence>
<proteinExistence type="predicted"/>
<organism evidence="3 4">
    <name type="scientific">Halococcus saccharolyticus DSM 5350</name>
    <dbReference type="NCBI Taxonomy" id="1227455"/>
    <lineage>
        <taxon>Archaea</taxon>
        <taxon>Methanobacteriati</taxon>
        <taxon>Methanobacteriota</taxon>
        <taxon>Stenosarchaea group</taxon>
        <taxon>Halobacteria</taxon>
        <taxon>Halobacteriales</taxon>
        <taxon>Halococcaceae</taxon>
        <taxon>Halococcus</taxon>
    </lineage>
</organism>
<evidence type="ECO:0000259" key="2">
    <source>
        <dbReference type="Pfam" id="PF01575"/>
    </source>
</evidence>
<dbReference type="AlphaFoldDB" id="M0M9M5"/>
<dbReference type="InParanoid" id="M0M9M5"/>
<dbReference type="PANTHER" id="PTHR43437">
    <property type="entry name" value="HYDROXYACYL-THIOESTER DEHYDRATASE TYPE 2, MITOCHONDRIAL-RELATED"/>
    <property type="match status" value="1"/>
</dbReference>
<name>M0M9M5_9EURY</name>
<evidence type="ECO:0000313" key="3">
    <source>
        <dbReference type="EMBL" id="EMA42451.1"/>
    </source>
</evidence>
<dbReference type="SUPFAM" id="SSF54637">
    <property type="entry name" value="Thioesterase/thiol ester dehydrase-isomerase"/>
    <property type="match status" value="1"/>
</dbReference>
<dbReference type="Gene3D" id="3.10.129.10">
    <property type="entry name" value="Hotdog Thioesterase"/>
    <property type="match status" value="1"/>
</dbReference>
<dbReference type="Proteomes" id="UP000011669">
    <property type="component" value="Unassembled WGS sequence"/>
</dbReference>
<feature type="domain" description="MaoC-like" evidence="2">
    <location>
        <begin position="102"/>
        <end position="198"/>
    </location>
</feature>
<protein>
    <submittedName>
        <fullName evidence="3">MaoC domain-containing protein dehydratase</fullName>
    </submittedName>
</protein>
<gene>
    <name evidence="3" type="ORF">C449_17042</name>
</gene>
<dbReference type="PATRIC" id="fig|1227455.4.peg.3470"/>
<dbReference type="STRING" id="1227455.C449_17042"/>
<feature type="region of interest" description="Disordered" evidence="1">
    <location>
        <begin position="1"/>
        <end position="24"/>
    </location>
</feature>
<dbReference type="InterPro" id="IPR002539">
    <property type="entry name" value="MaoC-like_dom"/>
</dbReference>
<dbReference type="GO" id="GO:0019171">
    <property type="term" value="F:(3R)-hydroxyacyl-[acyl-carrier-protein] dehydratase activity"/>
    <property type="evidence" value="ECO:0007669"/>
    <property type="project" value="TreeGrafter"/>
</dbReference>
<accession>M0M9M5</accession>
<dbReference type="PANTHER" id="PTHR43437:SF3">
    <property type="entry name" value="HYDROXYACYL-THIOESTER DEHYDRATASE TYPE 2, MITOCHONDRIAL"/>
    <property type="match status" value="1"/>
</dbReference>
<keyword evidence="4" id="KW-1185">Reference proteome</keyword>
<dbReference type="GO" id="GO:0006633">
    <property type="term" value="P:fatty acid biosynthetic process"/>
    <property type="evidence" value="ECO:0007669"/>
    <property type="project" value="TreeGrafter"/>
</dbReference>
<comment type="caution">
    <text evidence="3">The sequence shown here is derived from an EMBL/GenBank/DDBJ whole genome shotgun (WGS) entry which is preliminary data.</text>
</comment>
<reference evidence="3 4" key="1">
    <citation type="journal article" date="2014" name="PLoS Genet.">
        <title>Phylogenetically driven sequencing of extremely halophilic archaea reveals strategies for static and dynamic osmo-response.</title>
        <authorList>
            <person name="Becker E.A."/>
            <person name="Seitzer P.M."/>
            <person name="Tritt A."/>
            <person name="Larsen D."/>
            <person name="Krusor M."/>
            <person name="Yao A.I."/>
            <person name="Wu D."/>
            <person name="Madern D."/>
            <person name="Eisen J.A."/>
            <person name="Darling A.E."/>
            <person name="Facciotti M.T."/>
        </authorList>
    </citation>
    <scope>NUCLEOTIDE SEQUENCE [LARGE SCALE GENOMIC DNA]</scope>
    <source>
        <strain evidence="3 4">DSM 5350</strain>
    </source>
</reference>
<dbReference type="CDD" id="cd03449">
    <property type="entry name" value="R_hydratase"/>
    <property type="match status" value="1"/>
</dbReference>
<evidence type="ECO:0000256" key="1">
    <source>
        <dbReference type="SAM" id="MobiDB-lite"/>
    </source>
</evidence>
<dbReference type="EMBL" id="AOMD01000034">
    <property type="protein sequence ID" value="EMA42451.1"/>
    <property type="molecule type" value="Genomic_DNA"/>
</dbReference>
<evidence type="ECO:0000313" key="4">
    <source>
        <dbReference type="Proteomes" id="UP000011669"/>
    </source>
</evidence>
<dbReference type="Pfam" id="PF01575">
    <property type="entry name" value="MaoC_dehydratas"/>
    <property type="match status" value="1"/>
</dbReference>